<dbReference type="PANTHER" id="PTHR22594:SF16">
    <property type="entry name" value="ASPARAGINE--TRNA LIGASE, CYTOPLASMIC"/>
    <property type="match status" value="1"/>
</dbReference>
<evidence type="ECO:0000256" key="5">
    <source>
        <dbReference type="ARBA" id="ARBA00022598"/>
    </source>
</evidence>
<gene>
    <name evidence="13" type="ORF">SLOPH_143</name>
</gene>
<keyword evidence="14" id="KW-1185">Reference proteome</keyword>
<dbReference type="OrthoDB" id="1931232at2759"/>
<comment type="caution">
    <text evidence="13">The sequence shown here is derived from an EMBL/GenBank/DDBJ whole genome shotgun (WGS) entry which is preliminary data.</text>
</comment>
<dbReference type="InterPro" id="IPR006195">
    <property type="entry name" value="aa-tRNA-synth_II"/>
</dbReference>
<dbReference type="InterPro" id="IPR012340">
    <property type="entry name" value="NA-bd_OB-fold"/>
</dbReference>
<dbReference type="InterPro" id="IPR045864">
    <property type="entry name" value="aa-tRNA-synth_II/BPL/LPL"/>
</dbReference>
<dbReference type="VEuPathDB" id="MicrosporidiaDB:SLOPH_143"/>
<dbReference type="InParanoid" id="S7W9T2"/>
<keyword evidence="4" id="KW-0963">Cytoplasm</keyword>
<dbReference type="AlphaFoldDB" id="S7W9T2"/>
<evidence type="ECO:0000256" key="4">
    <source>
        <dbReference type="ARBA" id="ARBA00022490"/>
    </source>
</evidence>
<accession>S7W9T2</accession>
<keyword evidence="5" id="KW-0436">Ligase</keyword>
<name>S7W9T2_SPRLO</name>
<evidence type="ECO:0000256" key="8">
    <source>
        <dbReference type="ARBA" id="ARBA00022917"/>
    </source>
</evidence>
<dbReference type="Gene3D" id="2.40.50.140">
    <property type="entry name" value="Nucleic acid-binding proteins"/>
    <property type="match status" value="1"/>
</dbReference>
<evidence type="ECO:0000256" key="6">
    <source>
        <dbReference type="ARBA" id="ARBA00022741"/>
    </source>
</evidence>
<dbReference type="GO" id="GO:0006421">
    <property type="term" value="P:asparaginyl-tRNA aminoacylation"/>
    <property type="evidence" value="ECO:0007669"/>
    <property type="project" value="TreeGrafter"/>
</dbReference>
<dbReference type="PROSITE" id="PS50862">
    <property type="entry name" value="AA_TRNA_LIGASE_II"/>
    <property type="match status" value="1"/>
</dbReference>
<keyword evidence="9 13" id="KW-0030">Aminoacyl-tRNA synthetase</keyword>
<reference evidence="14" key="1">
    <citation type="journal article" date="2013" name="PLoS Genet.">
        <title>The genome of Spraguea lophii and the basis of host-microsporidian interactions.</title>
        <authorList>
            <person name="Campbell S.E."/>
            <person name="Williams T.A."/>
            <person name="Yousuf A."/>
            <person name="Soanes D.M."/>
            <person name="Paszkiewicz K.H."/>
            <person name="Williams B.A.P."/>
        </authorList>
    </citation>
    <scope>NUCLEOTIDE SEQUENCE [LARGE SCALE GENOMIC DNA]</scope>
    <source>
        <strain evidence="14">42_110</strain>
    </source>
</reference>
<dbReference type="GO" id="GO:0005737">
    <property type="term" value="C:cytoplasm"/>
    <property type="evidence" value="ECO:0007669"/>
    <property type="project" value="UniProtKB-SubCell"/>
</dbReference>
<sequence>MTDFDISKYEKVALPKITKDLISKHITTFGWIETIRTGKNNTFIDLYAGFKTIKLVMSSSIVEQTLTPWTSIKIYGVVQENYKKGKDAHEFEIHVDRLEVQGNVAPPFPINSETSKFSMLEYGHLALRTKERRFFLQASSYLMKLCRDYYYNEDYIEIRPPTIVTTQVEGGSTLFSLDYYGTKAYLTQSSQLYLETVAPVAQRAFCIMPSYRAEKSDTSRHLSEYTHVECELVDIDFNDLMNEIEGLVKYCTENFYAKFKDTILELYPNFEFHDIAKKPFIKMDYSDAIKFLQENKYLKEDKTSYEQGDDIPDHAERYIVNEYGKGQPIFLTRFLTSEKPFYMRLDDNDNNYTESVDLLFPGVGEIVGGSMRKEQYEEILQGLEQEGINPAPYYWYTDIRKFGPSAHGGYGLGFERLLTVLMRWDSINKATLYPRNVTRSSP</sequence>
<evidence type="ECO:0000256" key="11">
    <source>
        <dbReference type="ARBA" id="ARBA00047844"/>
    </source>
</evidence>
<evidence type="ECO:0000313" key="14">
    <source>
        <dbReference type="Proteomes" id="UP000014978"/>
    </source>
</evidence>
<protein>
    <recommendedName>
        <fullName evidence="3">asparagine--tRNA ligase</fullName>
        <ecNumber evidence="3">6.1.1.22</ecNumber>
    </recommendedName>
    <alternativeName>
        <fullName evidence="10">Asparaginyl-tRNA synthetase</fullName>
    </alternativeName>
</protein>
<evidence type="ECO:0000256" key="9">
    <source>
        <dbReference type="ARBA" id="ARBA00023146"/>
    </source>
</evidence>
<evidence type="ECO:0000256" key="7">
    <source>
        <dbReference type="ARBA" id="ARBA00022840"/>
    </source>
</evidence>
<dbReference type="PANTHER" id="PTHR22594">
    <property type="entry name" value="ASPARTYL/LYSYL-TRNA SYNTHETASE"/>
    <property type="match status" value="1"/>
</dbReference>
<comment type="catalytic activity">
    <reaction evidence="11">
        <text>tRNA(Asn) + L-asparagine + ATP = L-asparaginyl-tRNA(Asn) + AMP + diphosphate + H(+)</text>
        <dbReference type="Rhea" id="RHEA:11180"/>
        <dbReference type="Rhea" id="RHEA-COMP:9659"/>
        <dbReference type="Rhea" id="RHEA-COMP:9674"/>
        <dbReference type="ChEBI" id="CHEBI:15378"/>
        <dbReference type="ChEBI" id="CHEBI:30616"/>
        <dbReference type="ChEBI" id="CHEBI:33019"/>
        <dbReference type="ChEBI" id="CHEBI:58048"/>
        <dbReference type="ChEBI" id="CHEBI:78442"/>
        <dbReference type="ChEBI" id="CHEBI:78515"/>
        <dbReference type="ChEBI" id="CHEBI:456215"/>
        <dbReference type="EC" id="6.1.1.22"/>
    </reaction>
</comment>
<dbReference type="GO" id="GO:0005524">
    <property type="term" value="F:ATP binding"/>
    <property type="evidence" value="ECO:0007669"/>
    <property type="project" value="UniProtKB-KW"/>
</dbReference>
<proteinExistence type="inferred from homology"/>
<evidence type="ECO:0000256" key="1">
    <source>
        <dbReference type="ARBA" id="ARBA00004496"/>
    </source>
</evidence>
<comment type="similarity">
    <text evidence="2">Belongs to the class-II aminoacyl-tRNA synthetase family.</text>
</comment>
<dbReference type="InterPro" id="IPR004365">
    <property type="entry name" value="NA-bd_OB_tRNA"/>
</dbReference>
<dbReference type="EMBL" id="ATCN01000178">
    <property type="protein sequence ID" value="EPR79621.1"/>
    <property type="molecule type" value="Genomic_DNA"/>
</dbReference>
<feature type="domain" description="Aminoacyl-transfer RNA synthetases class-II family profile" evidence="12">
    <location>
        <begin position="140"/>
        <end position="434"/>
    </location>
</feature>
<keyword evidence="8" id="KW-0648">Protein biosynthesis</keyword>
<evidence type="ECO:0000256" key="2">
    <source>
        <dbReference type="ARBA" id="ARBA00008226"/>
    </source>
</evidence>
<evidence type="ECO:0000256" key="10">
    <source>
        <dbReference type="ARBA" id="ARBA00029886"/>
    </source>
</evidence>
<dbReference type="GO" id="GO:0003676">
    <property type="term" value="F:nucleic acid binding"/>
    <property type="evidence" value="ECO:0007669"/>
    <property type="project" value="InterPro"/>
</dbReference>
<dbReference type="OMA" id="DCCLYPR"/>
<dbReference type="EC" id="6.1.1.22" evidence="3"/>
<comment type="subcellular location">
    <subcellularLocation>
        <location evidence="1">Cytoplasm</location>
    </subcellularLocation>
</comment>
<evidence type="ECO:0000259" key="12">
    <source>
        <dbReference type="PROSITE" id="PS50862"/>
    </source>
</evidence>
<evidence type="ECO:0000256" key="3">
    <source>
        <dbReference type="ARBA" id="ARBA00012816"/>
    </source>
</evidence>
<dbReference type="PRINTS" id="PR01042">
    <property type="entry name" value="TRNASYNTHASP"/>
</dbReference>
<dbReference type="SUPFAM" id="SSF50249">
    <property type="entry name" value="Nucleic acid-binding proteins"/>
    <property type="match status" value="1"/>
</dbReference>
<evidence type="ECO:0000313" key="13">
    <source>
        <dbReference type="EMBL" id="EPR79621.1"/>
    </source>
</evidence>
<dbReference type="HOGENOM" id="CLU_004553_2_10_1"/>
<dbReference type="InterPro" id="IPR002312">
    <property type="entry name" value="Asp/Asn-tRNA-synth_IIb"/>
</dbReference>
<dbReference type="Proteomes" id="UP000014978">
    <property type="component" value="Unassembled WGS sequence"/>
</dbReference>
<dbReference type="STRING" id="1358809.S7W9T2"/>
<keyword evidence="7" id="KW-0067">ATP-binding</keyword>
<organism evidence="13 14">
    <name type="scientific">Spraguea lophii (strain 42_110)</name>
    <name type="common">Microsporidian parasite</name>
    <dbReference type="NCBI Taxonomy" id="1358809"/>
    <lineage>
        <taxon>Eukaryota</taxon>
        <taxon>Fungi</taxon>
        <taxon>Fungi incertae sedis</taxon>
        <taxon>Microsporidia</taxon>
        <taxon>Spragueidae</taxon>
        <taxon>Spraguea</taxon>
    </lineage>
</organism>
<dbReference type="Pfam" id="PF00152">
    <property type="entry name" value="tRNA-synt_2"/>
    <property type="match status" value="1"/>
</dbReference>
<dbReference type="FunCoup" id="S7W9T2">
    <property type="interactions" value="204"/>
</dbReference>
<keyword evidence="6" id="KW-0547">Nucleotide-binding</keyword>
<dbReference type="Gene3D" id="3.30.930.10">
    <property type="entry name" value="Bira Bifunctional Protein, Domain 2"/>
    <property type="match status" value="1"/>
</dbReference>
<dbReference type="InterPro" id="IPR004364">
    <property type="entry name" value="Aa-tRNA-synt_II"/>
</dbReference>
<dbReference type="Pfam" id="PF01336">
    <property type="entry name" value="tRNA_anti-codon"/>
    <property type="match status" value="1"/>
</dbReference>
<dbReference type="SUPFAM" id="SSF55681">
    <property type="entry name" value="Class II aaRS and biotin synthetases"/>
    <property type="match status" value="1"/>
</dbReference>
<dbReference type="GO" id="GO:0004816">
    <property type="term" value="F:asparagine-tRNA ligase activity"/>
    <property type="evidence" value="ECO:0007669"/>
    <property type="project" value="UniProtKB-EC"/>
</dbReference>